<feature type="region of interest" description="Disordered" evidence="6">
    <location>
        <begin position="1"/>
        <end position="85"/>
    </location>
</feature>
<evidence type="ECO:0000313" key="9">
    <source>
        <dbReference type="Proteomes" id="UP000801492"/>
    </source>
</evidence>
<feature type="compositionally biased region" description="Low complexity" evidence="6">
    <location>
        <begin position="530"/>
        <end position="559"/>
    </location>
</feature>
<dbReference type="Pfam" id="PF00505">
    <property type="entry name" value="HMG_box"/>
    <property type="match status" value="2"/>
</dbReference>
<feature type="DNA-binding region" description="HMG box" evidence="4">
    <location>
        <begin position="237"/>
        <end position="305"/>
    </location>
</feature>
<feature type="region of interest" description="Disordered" evidence="6">
    <location>
        <begin position="497"/>
        <end position="563"/>
    </location>
</feature>
<dbReference type="GO" id="GO:0003677">
    <property type="term" value="F:DNA binding"/>
    <property type="evidence" value="ECO:0007669"/>
    <property type="project" value="UniProtKB-UniRule"/>
</dbReference>
<feature type="domain" description="HMG box" evidence="7">
    <location>
        <begin position="426"/>
        <end position="492"/>
    </location>
</feature>
<evidence type="ECO:0000256" key="1">
    <source>
        <dbReference type="ARBA" id="ARBA00004123"/>
    </source>
</evidence>
<keyword evidence="9" id="KW-1185">Reference proteome</keyword>
<name>A0A8K0CHY6_IGNLU</name>
<dbReference type="Gene3D" id="1.10.30.10">
    <property type="entry name" value="High mobility group box domain"/>
    <property type="match status" value="4"/>
</dbReference>
<evidence type="ECO:0000256" key="6">
    <source>
        <dbReference type="SAM" id="MobiDB-lite"/>
    </source>
</evidence>
<feature type="compositionally biased region" description="Basic residues" evidence="6">
    <location>
        <begin position="35"/>
        <end position="44"/>
    </location>
</feature>
<dbReference type="InterPro" id="IPR051762">
    <property type="entry name" value="UBF1"/>
</dbReference>
<dbReference type="PANTHER" id="PTHR46318">
    <property type="entry name" value="UPSTREAM BINDING TRANSCRIPTION FACTOR"/>
    <property type="match status" value="1"/>
</dbReference>
<feature type="compositionally biased region" description="Basic and acidic residues" evidence="6">
    <location>
        <begin position="7"/>
        <end position="34"/>
    </location>
</feature>
<keyword evidence="3 4" id="KW-0539">Nucleus</keyword>
<dbReference type="OrthoDB" id="498543at2759"/>
<evidence type="ECO:0000256" key="3">
    <source>
        <dbReference type="ARBA" id="ARBA00023242"/>
    </source>
</evidence>
<feature type="compositionally biased region" description="Acidic residues" evidence="6">
    <location>
        <begin position="669"/>
        <end position="681"/>
    </location>
</feature>
<sequence>MSAQEQVENKKGAKPKKNIETKEISESENKNESQKKHKVKKKIKNCVPEDPNGVNIDTDLKQKKRKIKTKKVLSQTDATDNKQNGKKIKKEVAVGKNDQTLDISIKDENMEIKEETLHIKEEVINIKEENEEGAHPNETIDWPEKDLSELIKRIEAALPEKDNLAYSTRAEKLNWDDQISFNEYTGEACKRTWLLIQKRVRRFRLLSEVLQDAKEWISKPWTNFYRGNKTKRHPDMPRRPLSVYMIFYLKKKDQILIENPGMEMTEVSKKIAQMYKNISPAKRQKYLQMAAEERRSYEEKLEEFYRLHPEIPRYVEKPNHSKPVEVGPKKPSTPFALYFEEQLRIIPADSEVDRNALKEQCKEQWRNMSDKKKVVWIDWALDKEAKYQDELKNYISQNPDFVPVQLKPVLTKEEKTLKERLAGKPIKPPNSAYSLFSRMMLQSEEIKKIPPKDRMKAIADQWKDCTDKEKKQYRERANHLMEQYKLDFASYLESLPEEKRQEELQNNLPKRKVKTTSESEETPQKKKKSATTNSNENITENNADNNTPSNNTSNNNTPSKNEEDSIAKIFESEPAQPPVSGFALFSKRYHGKVPVEMAWKNLSKLEKKEYEAEVQKLKQKYIKEYEKFLKSLSKEQLTAFSQLKRKRERLNKAANNGGKSEESSNSCDSESENESSDAASD</sequence>
<gene>
    <name evidence="8" type="ORF">ILUMI_21315</name>
</gene>
<keyword evidence="5" id="KW-0175">Coiled coil</keyword>
<feature type="coiled-coil region" evidence="5">
    <location>
        <begin position="600"/>
        <end position="627"/>
    </location>
</feature>
<dbReference type="SMART" id="SM00398">
    <property type="entry name" value="HMG"/>
    <property type="match status" value="4"/>
</dbReference>
<organism evidence="8 9">
    <name type="scientific">Ignelater luminosus</name>
    <name type="common">Cucubano</name>
    <name type="synonym">Pyrophorus luminosus</name>
    <dbReference type="NCBI Taxonomy" id="2038154"/>
    <lineage>
        <taxon>Eukaryota</taxon>
        <taxon>Metazoa</taxon>
        <taxon>Ecdysozoa</taxon>
        <taxon>Arthropoda</taxon>
        <taxon>Hexapoda</taxon>
        <taxon>Insecta</taxon>
        <taxon>Pterygota</taxon>
        <taxon>Neoptera</taxon>
        <taxon>Endopterygota</taxon>
        <taxon>Coleoptera</taxon>
        <taxon>Polyphaga</taxon>
        <taxon>Elateriformia</taxon>
        <taxon>Elateroidea</taxon>
        <taxon>Elateridae</taxon>
        <taxon>Agrypninae</taxon>
        <taxon>Pyrophorini</taxon>
        <taxon>Ignelater</taxon>
    </lineage>
</organism>
<feature type="domain" description="HMG box" evidence="7">
    <location>
        <begin position="328"/>
        <end position="395"/>
    </location>
</feature>
<dbReference type="InterPro" id="IPR036910">
    <property type="entry name" value="HMG_box_dom_sf"/>
</dbReference>
<dbReference type="Pfam" id="PF09011">
    <property type="entry name" value="HMG_box_2"/>
    <property type="match status" value="1"/>
</dbReference>
<feature type="DNA-binding region" description="HMG box" evidence="4">
    <location>
        <begin position="426"/>
        <end position="492"/>
    </location>
</feature>
<evidence type="ECO:0000259" key="7">
    <source>
        <dbReference type="PROSITE" id="PS50118"/>
    </source>
</evidence>
<dbReference type="PROSITE" id="PS50118">
    <property type="entry name" value="HMG_BOX_2"/>
    <property type="match status" value="4"/>
</dbReference>
<feature type="compositionally biased region" description="Polar residues" evidence="6">
    <location>
        <begin position="72"/>
        <end position="82"/>
    </location>
</feature>
<dbReference type="CDD" id="cd22003">
    <property type="entry name" value="HMG-box_UBF1_rpt6-like"/>
    <property type="match status" value="1"/>
</dbReference>
<protein>
    <recommendedName>
        <fullName evidence="7">HMG box domain-containing protein</fullName>
    </recommendedName>
</protein>
<feature type="domain" description="HMG box" evidence="7">
    <location>
        <begin position="237"/>
        <end position="305"/>
    </location>
</feature>
<dbReference type="EMBL" id="VTPC01090126">
    <property type="protein sequence ID" value="KAF2884838.1"/>
    <property type="molecule type" value="Genomic_DNA"/>
</dbReference>
<reference evidence="8" key="1">
    <citation type="submission" date="2019-08" db="EMBL/GenBank/DDBJ databases">
        <title>The genome of the North American firefly Photinus pyralis.</title>
        <authorList>
            <consortium name="Photinus pyralis genome working group"/>
            <person name="Fallon T.R."/>
            <person name="Sander Lower S.E."/>
            <person name="Weng J.-K."/>
        </authorList>
    </citation>
    <scope>NUCLEOTIDE SEQUENCE</scope>
    <source>
        <strain evidence="8">TRF0915ILg1</strain>
        <tissue evidence="8">Whole body</tissue>
    </source>
</reference>
<feature type="domain" description="HMG box" evidence="7">
    <location>
        <begin position="575"/>
        <end position="629"/>
    </location>
</feature>
<feature type="region of interest" description="Disordered" evidence="6">
    <location>
        <begin position="648"/>
        <end position="681"/>
    </location>
</feature>
<feature type="compositionally biased region" description="Basic residues" evidence="6">
    <location>
        <begin position="62"/>
        <end position="71"/>
    </location>
</feature>
<proteinExistence type="predicted"/>
<evidence type="ECO:0000313" key="8">
    <source>
        <dbReference type="EMBL" id="KAF2884838.1"/>
    </source>
</evidence>
<evidence type="ECO:0000256" key="4">
    <source>
        <dbReference type="PROSITE-ProRule" id="PRU00267"/>
    </source>
</evidence>
<evidence type="ECO:0000256" key="2">
    <source>
        <dbReference type="ARBA" id="ARBA00023125"/>
    </source>
</evidence>
<keyword evidence="2 4" id="KW-0238">DNA-binding</keyword>
<comment type="subcellular location">
    <subcellularLocation>
        <location evidence="1">Nucleus</location>
    </subcellularLocation>
</comment>
<evidence type="ECO:0000256" key="5">
    <source>
        <dbReference type="SAM" id="Coils"/>
    </source>
</evidence>
<dbReference type="InterPro" id="IPR009071">
    <property type="entry name" value="HMG_box_dom"/>
</dbReference>
<feature type="DNA-binding region" description="HMG box" evidence="4">
    <location>
        <begin position="328"/>
        <end position="395"/>
    </location>
</feature>
<dbReference type="AlphaFoldDB" id="A0A8K0CHY6"/>
<feature type="DNA-binding region" description="HMG box" evidence="4">
    <location>
        <begin position="575"/>
        <end position="629"/>
    </location>
</feature>
<feature type="compositionally biased region" description="Low complexity" evidence="6">
    <location>
        <begin position="655"/>
        <end position="668"/>
    </location>
</feature>
<accession>A0A8K0CHY6</accession>
<dbReference type="SUPFAM" id="SSF47095">
    <property type="entry name" value="HMG-box"/>
    <property type="match status" value="4"/>
</dbReference>
<dbReference type="CDD" id="cd21999">
    <property type="entry name" value="HMG-box_UBF1_rpt2"/>
    <property type="match status" value="1"/>
</dbReference>
<comment type="caution">
    <text evidence="8">The sequence shown here is derived from an EMBL/GenBank/DDBJ whole genome shotgun (WGS) entry which is preliminary data.</text>
</comment>
<dbReference type="Proteomes" id="UP000801492">
    <property type="component" value="Unassembled WGS sequence"/>
</dbReference>
<dbReference type="PANTHER" id="PTHR46318:SF3">
    <property type="entry name" value="UPSTREAM BINDING TRANSCRIPTION FACTOR"/>
    <property type="match status" value="1"/>
</dbReference>
<dbReference type="GO" id="GO:0005634">
    <property type="term" value="C:nucleus"/>
    <property type="evidence" value="ECO:0007669"/>
    <property type="project" value="UniProtKB-SubCell"/>
</dbReference>